<name>A0A9W7DQR0_9STRA</name>
<proteinExistence type="predicted"/>
<organism evidence="5 6">
    <name type="scientific">Triparma laevis f. longispina</name>
    <dbReference type="NCBI Taxonomy" id="1714387"/>
    <lineage>
        <taxon>Eukaryota</taxon>
        <taxon>Sar</taxon>
        <taxon>Stramenopiles</taxon>
        <taxon>Ochrophyta</taxon>
        <taxon>Bolidophyceae</taxon>
        <taxon>Parmales</taxon>
        <taxon>Triparmaceae</taxon>
        <taxon>Triparma</taxon>
    </lineage>
</organism>
<dbReference type="InterPro" id="IPR036772">
    <property type="entry name" value="SRCR-like_dom_sf"/>
</dbReference>
<keyword evidence="3" id="KW-0812">Transmembrane</keyword>
<feature type="domain" description="SRCR" evidence="4">
    <location>
        <begin position="392"/>
        <end position="534"/>
    </location>
</feature>
<dbReference type="PANTHER" id="PTHR46967">
    <property type="entry name" value="INSULIN-LIKE GROWTH FACTOR BINDING PROTEIN,N-TERMINAL"/>
    <property type="match status" value="1"/>
</dbReference>
<dbReference type="PANTHER" id="PTHR46967:SF2">
    <property type="entry name" value="SUSHI, VON WILLEBRAND FACTOR TYPE A, EGF AND PENTRAXIN DOMAIN-CONTAINING PROTEIN 1-LIKE"/>
    <property type="match status" value="1"/>
</dbReference>
<dbReference type="SUPFAM" id="SSF57184">
    <property type="entry name" value="Growth factor receptor domain"/>
    <property type="match status" value="1"/>
</dbReference>
<sequence>MQSGCQNCVSGKYNMFEGGSCIECGEGKYSSYGATSCTVCQSGKFSASAGSFSCSSCPSGKVSNEGLTGCVCASGHQPNGEECEICAAGKFAATSSDACEFCQPGKYTESTGSSTCSDCAVGKYARSSGTSSCTDCPSGLTSRSDFQDCACDFGRGTVAPTGQLAAGTSIRLNVGTSSFVGPSFDDQGQVTGRLEMKLAFVGWGTIGDKDTNTYRFGEKEAQVACRQIGGQTGYGVLLNSSFVPSSETSSGYLTPRIDDLSCDPADSSLASCLNGAESTNADTSNSYDIGVTCKFAECGSCEHGKYSDSNENKECQNCKAGTYNPKNTSTTKSDCFKCALGSYSRPGSIECSSCPAELVQAEDGGSCACDLGRQPVLATPTGSLQYSSESTIRLSQSSSFVQAPSFSSDGTIYGRLEIKNPSSADGEWGTISGAYAYSSTSDSWVISSYGALPNIETAVVACEQLAKELGYYSDHLSAEVIYYDDDRVIEGYLDPVLTQVDCESTNSVIGECSYSSYAGEVPDENDYDIGVQCRFWDSENDSCEACVPGKISSSTSNELCSDCPQNFFSSSYGGSSCDACDVSGGSIYGPEGSSSDSMCFVHSGLWSNLYLSDGQMTKINDDVDTYDKESNAVWYPKSVSFVSRDTFLALNDEGLVYEYSSESMARNGTFATISNNQDDTSVLYLGHFGLVAVGAQDGIYFFALEDGLGGGNLGESSHDRFIDYEYPRKFCLGEFENELLIMTSDDKITRKCIPGTSCSSEREGVMVSTTSTSYTFYDVAVLKEKDVILVTTYNNYEIPKYSIRSCPLSESEIDLDMDCSLFENLRPTTKKSQFYVGSSDWQPKYIEVDVSKRVVYVLGSYGTWALDFDGNYIHWLNTADSAAAFNFRPHVAFQASRIQTTGSDSKAGSIIELPLDLNDHRNKTLSDEFDFADISSKILVRAEGYIRTIADGLSAKIEINGDIEHSGTSMTAKLGINFAGVWQVHVSGEISGSQVEFMNSPFNLTVAPDDTDASKTEVDFPSEVVAGNKFEGRFELYDAYQNPTSFSRDRLFAVDPSNSLGSLVKSSNGFWDYSTNQNLTKSGPYTLEVTLWNEHIIGSPFRYDVVADVPVPSKCGNTVKDMDNEFFSSGSTFTGAMVLKVTPRDQYDNLVLDAEGFQAHMRLISGGIPGPAQTIDMDAVDQYETEVPIAEEAETVIEVGILYNGEFLEGSPKIITVKPDTDDLPEILGGVGAGVVLIVVVAWWYLRTRTSRKLRKINNAFAAQRVHLEMEVKNLHESLRKKKHSEKEIDI</sequence>
<evidence type="ECO:0000256" key="1">
    <source>
        <dbReference type="ARBA" id="ARBA00023157"/>
    </source>
</evidence>
<dbReference type="InterPro" id="IPR001190">
    <property type="entry name" value="SRCR"/>
</dbReference>
<dbReference type="GO" id="GO:0016020">
    <property type="term" value="C:membrane"/>
    <property type="evidence" value="ECO:0007669"/>
    <property type="project" value="InterPro"/>
</dbReference>
<dbReference type="SMART" id="SM00202">
    <property type="entry name" value="SR"/>
    <property type="match status" value="1"/>
</dbReference>
<reference evidence="6" key="1">
    <citation type="journal article" date="2023" name="Commun. Biol.">
        <title>Genome analysis of Parmales, the sister group of diatoms, reveals the evolutionary specialization of diatoms from phago-mixotrophs to photoautotrophs.</title>
        <authorList>
            <person name="Ban H."/>
            <person name="Sato S."/>
            <person name="Yoshikawa S."/>
            <person name="Yamada K."/>
            <person name="Nakamura Y."/>
            <person name="Ichinomiya M."/>
            <person name="Sato N."/>
            <person name="Blanc-Mathieu R."/>
            <person name="Endo H."/>
            <person name="Kuwata A."/>
            <person name="Ogata H."/>
        </authorList>
    </citation>
    <scope>NUCLEOTIDE SEQUENCE [LARGE SCALE GENOMIC DNA]</scope>
    <source>
        <strain evidence="6">NIES 3700</strain>
    </source>
</reference>
<evidence type="ECO:0000259" key="4">
    <source>
        <dbReference type="PROSITE" id="PS50287"/>
    </source>
</evidence>
<evidence type="ECO:0000256" key="3">
    <source>
        <dbReference type="SAM" id="Phobius"/>
    </source>
</evidence>
<dbReference type="InterPro" id="IPR009030">
    <property type="entry name" value="Growth_fac_rcpt_cys_sf"/>
</dbReference>
<dbReference type="InterPro" id="IPR017868">
    <property type="entry name" value="Filamin/ABP280_repeat-like"/>
</dbReference>
<keyword evidence="3" id="KW-1133">Transmembrane helix</keyword>
<dbReference type="PROSITE" id="PS50287">
    <property type="entry name" value="SRCR_2"/>
    <property type="match status" value="2"/>
</dbReference>
<feature type="repeat" description="Filamin" evidence="2">
    <location>
        <begin position="1008"/>
        <end position="1105"/>
    </location>
</feature>
<keyword evidence="1" id="KW-1015">Disulfide bond</keyword>
<dbReference type="Proteomes" id="UP001165122">
    <property type="component" value="Unassembled WGS sequence"/>
</dbReference>
<evidence type="ECO:0000256" key="2">
    <source>
        <dbReference type="PROSITE-ProRule" id="PRU00087"/>
    </source>
</evidence>
<feature type="transmembrane region" description="Helical" evidence="3">
    <location>
        <begin position="1227"/>
        <end position="1246"/>
    </location>
</feature>
<protein>
    <recommendedName>
        <fullName evidence="4">SRCR domain-containing protein</fullName>
    </recommendedName>
</protein>
<feature type="non-terminal residue" evidence="5">
    <location>
        <position position="1291"/>
    </location>
</feature>
<accession>A0A9W7DQR0</accession>
<dbReference type="Pfam" id="PF07699">
    <property type="entry name" value="Ephrin_rec_like"/>
    <property type="match status" value="2"/>
</dbReference>
<dbReference type="SUPFAM" id="SSF56487">
    <property type="entry name" value="SRCR-like"/>
    <property type="match status" value="1"/>
</dbReference>
<comment type="caution">
    <text evidence="5">The sequence shown here is derived from an EMBL/GenBank/DDBJ whole genome shotgun (WGS) entry which is preliminary data.</text>
</comment>
<evidence type="ECO:0000313" key="5">
    <source>
        <dbReference type="EMBL" id="GMH47308.1"/>
    </source>
</evidence>
<dbReference type="PROSITE" id="PS50194">
    <property type="entry name" value="FILAMIN_REPEAT"/>
    <property type="match status" value="1"/>
</dbReference>
<feature type="domain" description="SRCR" evidence="4">
    <location>
        <begin position="170"/>
        <end position="294"/>
    </location>
</feature>
<dbReference type="InterPro" id="IPR011641">
    <property type="entry name" value="Tyr-kin_ephrin_A/B_rcpt-like"/>
</dbReference>
<dbReference type="SMART" id="SM01411">
    <property type="entry name" value="Ephrin_rec_like"/>
    <property type="match status" value="5"/>
</dbReference>
<dbReference type="Gene3D" id="2.10.50.10">
    <property type="entry name" value="Tumor Necrosis Factor Receptor, subunit A, domain 2"/>
    <property type="match status" value="3"/>
</dbReference>
<evidence type="ECO:0000313" key="6">
    <source>
        <dbReference type="Proteomes" id="UP001165122"/>
    </source>
</evidence>
<keyword evidence="3" id="KW-0472">Membrane</keyword>
<gene>
    <name evidence="5" type="ORF">TrLO_g8680</name>
</gene>
<dbReference type="OrthoDB" id="432384at2759"/>
<dbReference type="EMBL" id="BRXW01000355">
    <property type="protein sequence ID" value="GMH47308.1"/>
    <property type="molecule type" value="Genomic_DNA"/>
</dbReference>
<keyword evidence="6" id="KW-1185">Reference proteome</keyword>